<accession>A0A1M5VAZ8</accession>
<dbReference type="CDD" id="cd00093">
    <property type="entry name" value="HTH_XRE"/>
    <property type="match status" value="1"/>
</dbReference>
<dbReference type="SMART" id="SM00028">
    <property type="entry name" value="TPR"/>
    <property type="match status" value="4"/>
</dbReference>
<dbReference type="Gene3D" id="1.25.40.10">
    <property type="entry name" value="Tetratricopeptide repeat domain"/>
    <property type="match status" value="1"/>
</dbReference>
<feature type="domain" description="HTH cro/C1-type" evidence="1">
    <location>
        <begin position="8"/>
        <end position="61"/>
    </location>
</feature>
<dbReference type="AlphaFoldDB" id="A0A1M5VAZ8"/>
<dbReference type="InterPro" id="IPR010982">
    <property type="entry name" value="Lambda_DNA-bd_dom_sf"/>
</dbReference>
<proteinExistence type="predicted"/>
<protein>
    <submittedName>
        <fullName evidence="2">Helix-turn-helix</fullName>
    </submittedName>
</protein>
<dbReference type="OrthoDB" id="252257at2"/>
<dbReference type="Pfam" id="PF01381">
    <property type="entry name" value="HTH_3"/>
    <property type="match status" value="1"/>
</dbReference>
<dbReference type="InterPro" id="IPR011990">
    <property type="entry name" value="TPR-like_helical_dom_sf"/>
</dbReference>
<dbReference type="RefSeq" id="WP_073010379.1">
    <property type="nucleotide sequence ID" value="NZ_FQXD01000012.1"/>
</dbReference>
<dbReference type="PROSITE" id="PS50943">
    <property type="entry name" value="HTH_CROC1"/>
    <property type="match status" value="1"/>
</dbReference>
<dbReference type="SMART" id="SM00530">
    <property type="entry name" value="HTH_XRE"/>
    <property type="match status" value="1"/>
</dbReference>
<organism evidence="2 3">
    <name type="scientific">Virgibacillus chiguensis</name>
    <dbReference type="NCBI Taxonomy" id="411959"/>
    <lineage>
        <taxon>Bacteria</taxon>
        <taxon>Bacillati</taxon>
        <taxon>Bacillota</taxon>
        <taxon>Bacilli</taxon>
        <taxon>Bacillales</taxon>
        <taxon>Bacillaceae</taxon>
        <taxon>Virgibacillus</taxon>
    </lineage>
</organism>
<gene>
    <name evidence="2" type="ORF">SAMN05421807_11221</name>
</gene>
<dbReference type="InterPro" id="IPR019734">
    <property type="entry name" value="TPR_rpt"/>
</dbReference>
<dbReference type="GO" id="GO:0003677">
    <property type="term" value="F:DNA binding"/>
    <property type="evidence" value="ECO:0007669"/>
    <property type="project" value="InterPro"/>
</dbReference>
<dbReference type="EMBL" id="FQXD01000012">
    <property type="protein sequence ID" value="SHH72419.1"/>
    <property type="molecule type" value="Genomic_DNA"/>
</dbReference>
<dbReference type="InterPro" id="IPR001387">
    <property type="entry name" value="Cro/C1-type_HTH"/>
</dbReference>
<evidence type="ECO:0000313" key="2">
    <source>
        <dbReference type="EMBL" id="SHH72419.1"/>
    </source>
</evidence>
<dbReference type="SUPFAM" id="SSF47413">
    <property type="entry name" value="lambda repressor-like DNA-binding domains"/>
    <property type="match status" value="1"/>
</dbReference>
<dbReference type="Proteomes" id="UP000184079">
    <property type="component" value="Unassembled WGS sequence"/>
</dbReference>
<dbReference type="Gene3D" id="1.10.260.40">
    <property type="entry name" value="lambda repressor-like DNA-binding domains"/>
    <property type="match status" value="1"/>
</dbReference>
<name>A0A1M5VAZ8_9BACI</name>
<sequence length="422" mass="50318">MIDIGYIIKLHRTKQNMTQEALSEGIVSLSYLSKIENQKAKANSEIIQALCNRLGIELTNIPDSNFEDKCKKWYDMLYDRFDKQEIITRYEELQNVMDKSINNQTIMFEIHKVRYYIILRDFQKALHKINELHEMADSFNSLHKYFWNKFQGNYYSLKEEHQQSLQCYKKAEKVHRSAEIEEEEIADLYYAISIQHSHLLNGLETINYAEKAMAEFQRKYNFTRCAQCHILLGISYQRIRMNDVALENYNQAMYLGKLNNEEQVIQLAYLNLGLFYFTTGNSKKSIENYELGLKTTDLDYELRLDAITHLIHSFYKSDNWQKTKVYLRLGEEALNFTQDKGYHKFYSYVIKTYTHLLNGDLKNFKIVLADEFIPYLKQKKAYNYLVFYSRLLATHLEKMGKYKEAMKYYKVANESYDKIIKL</sequence>
<keyword evidence="3" id="KW-1185">Reference proteome</keyword>
<reference evidence="3" key="1">
    <citation type="submission" date="2016-11" db="EMBL/GenBank/DDBJ databases">
        <authorList>
            <person name="Varghese N."/>
            <person name="Submissions S."/>
        </authorList>
    </citation>
    <scope>NUCLEOTIDE SEQUENCE [LARGE SCALE GENOMIC DNA]</scope>
    <source>
        <strain evidence="3">CGMCC 1.6496</strain>
    </source>
</reference>
<dbReference type="SUPFAM" id="SSF48452">
    <property type="entry name" value="TPR-like"/>
    <property type="match status" value="1"/>
</dbReference>
<evidence type="ECO:0000259" key="1">
    <source>
        <dbReference type="PROSITE" id="PS50943"/>
    </source>
</evidence>
<evidence type="ECO:0000313" key="3">
    <source>
        <dbReference type="Proteomes" id="UP000184079"/>
    </source>
</evidence>